<reference evidence="3 4" key="1">
    <citation type="submission" date="2023-12" db="EMBL/GenBank/DDBJ databases">
        <title>Baltic Sea Cyanobacteria.</title>
        <authorList>
            <person name="Delbaje E."/>
            <person name="Fewer D.P."/>
            <person name="Shishido T.K."/>
        </authorList>
    </citation>
    <scope>NUCLEOTIDE SEQUENCE [LARGE SCALE GENOMIC DNA]</scope>
    <source>
        <strain evidence="3 4">UHCC-0300</strain>
    </source>
</reference>
<feature type="region of interest" description="Disordered" evidence="1">
    <location>
        <begin position="1"/>
        <end position="73"/>
    </location>
</feature>
<proteinExistence type="predicted"/>
<feature type="transmembrane region" description="Helical" evidence="2">
    <location>
        <begin position="84"/>
        <end position="107"/>
    </location>
</feature>
<organism evidence="3 4">
    <name type="scientific">Nodularia harveyana UHCC-0300</name>
    <dbReference type="NCBI Taxonomy" id="2974287"/>
    <lineage>
        <taxon>Bacteria</taxon>
        <taxon>Bacillati</taxon>
        <taxon>Cyanobacteriota</taxon>
        <taxon>Cyanophyceae</taxon>
        <taxon>Nostocales</taxon>
        <taxon>Nodulariaceae</taxon>
        <taxon>Nodularia</taxon>
    </lineage>
</organism>
<sequence length="705" mass="78854">MTQRDIPESWPPSRSGEPDDINRLSRTPQFGETQAFGVRAMGSMSQSVKGKKQDSSELPLNNQSAESSLDSHGSGKFPGWTKNWLLWGIILTFIPGGVGFLAMATLLKLPTAPSCPEIARPFVSAAVKLHCAQVSASKQNVNDLLEAIALVRKIPDDHPLRGEIDRFLTEWSQDVLRLADESFQSGNLEEAIATARKIPEDLPPYKLVNEQITKWQSIWSEAEDIYKSTEAEVKERRWQTSFMLSAKLLRVNNDYWSSVKYDQLNNLITSAREDGDKLANAESLANTKVVDNLLKAIKLSESIRPESYLYEKAQELIPQIGGKMLELAKASLDRRDANTALDIARQIPEKARLESEVEDFMTLTDARRSAWIGTVSGLETAIFQAQQVDASRTIYGEAQELIARWQLEIEDVARLEKARTLASQGTLEYLTAAISEVRLISGNNPRASEARKEINRWQNQVETIEDRPILERAQQLAWLNDINSLQAAISEAGQIRRGRALYSEAQRKISGWTATVQRIQDQPYLDQARTLARSGDLTAAINTAQPIASSGRSLSRTAKKAIEDWRGQIQAKENWNRAKAVAVRATPEALSQAIGIAERVPRNSTLRMDVNIGINQWSQQLFDIARSQGDVNILRAIETAKLIPRSSSVYSRAQQQIENWQSFLNPEPPPEIQPIIPNNEQPIVIPRNEQPILPSNEPPVPLILE</sequence>
<evidence type="ECO:0000256" key="1">
    <source>
        <dbReference type="SAM" id="MobiDB-lite"/>
    </source>
</evidence>
<dbReference type="RefSeq" id="WP_323196380.1">
    <property type="nucleotide sequence ID" value="NZ_JAYGHG010000018.1"/>
</dbReference>
<evidence type="ECO:0000256" key="2">
    <source>
        <dbReference type="SAM" id="Phobius"/>
    </source>
</evidence>
<gene>
    <name evidence="3" type="ORF">VB620_11960</name>
</gene>
<accession>A0ABU5UEU0</accession>
<keyword evidence="4" id="KW-1185">Reference proteome</keyword>
<protein>
    <submittedName>
        <fullName evidence="3">Chromosome segregation ATPase</fullName>
    </submittedName>
</protein>
<feature type="compositionally biased region" description="Polar residues" evidence="1">
    <location>
        <begin position="56"/>
        <end position="71"/>
    </location>
</feature>
<evidence type="ECO:0000313" key="4">
    <source>
        <dbReference type="Proteomes" id="UP001302120"/>
    </source>
</evidence>
<keyword evidence="2" id="KW-0472">Membrane</keyword>
<keyword evidence="2" id="KW-0812">Transmembrane</keyword>
<dbReference type="Proteomes" id="UP001302120">
    <property type="component" value="Unassembled WGS sequence"/>
</dbReference>
<comment type="caution">
    <text evidence="3">The sequence shown here is derived from an EMBL/GenBank/DDBJ whole genome shotgun (WGS) entry which is preliminary data.</text>
</comment>
<dbReference type="EMBL" id="JAYGHG010000018">
    <property type="protein sequence ID" value="MEA5582055.1"/>
    <property type="molecule type" value="Genomic_DNA"/>
</dbReference>
<keyword evidence="2" id="KW-1133">Transmembrane helix</keyword>
<evidence type="ECO:0000313" key="3">
    <source>
        <dbReference type="EMBL" id="MEA5582055.1"/>
    </source>
</evidence>
<name>A0ABU5UEU0_9CYAN</name>